<keyword evidence="4" id="KW-1015">Disulfide bond</keyword>
<reference evidence="10 12" key="2">
    <citation type="submission" date="2018-08" db="EMBL/GenBank/DDBJ databases">
        <title>Aphanomyces genome sequencing and annotation.</title>
        <authorList>
            <person name="Minardi D."/>
            <person name="Oidtmann B."/>
            <person name="Van Der Giezen M."/>
            <person name="Studholme D.J."/>
        </authorList>
    </citation>
    <scope>NUCLEOTIDE SEQUENCE [LARGE SCALE GENOMIC DNA]</scope>
    <source>
        <strain evidence="10 12">Kv</strain>
    </source>
</reference>
<evidence type="ECO:0000256" key="5">
    <source>
        <dbReference type="ARBA" id="ARBA00023180"/>
    </source>
</evidence>
<dbReference type="EMBL" id="QUTI01038136">
    <property type="protein sequence ID" value="RLO00923.1"/>
    <property type="molecule type" value="Genomic_DNA"/>
</dbReference>
<keyword evidence="3" id="KW-0186">Copper</keyword>
<dbReference type="InterPro" id="IPR052282">
    <property type="entry name" value="Starch-active_LPMO"/>
</dbReference>
<feature type="region of interest" description="Disordered" evidence="7">
    <location>
        <begin position="272"/>
        <end position="291"/>
    </location>
</feature>
<evidence type="ECO:0000313" key="12">
    <source>
        <dbReference type="Proteomes" id="UP000265427"/>
    </source>
</evidence>
<keyword evidence="2" id="KW-0479">Metal-binding</keyword>
<feature type="chain" id="PRO_5039987480" description="Chitin-binding type-4 domain-containing protein" evidence="8">
    <location>
        <begin position="20"/>
        <end position="327"/>
    </location>
</feature>
<feature type="compositionally biased region" description="Low complexity" evidence="7">
    <location>
        <begin position="272"/>
        <end position="290"/>
    </location>
</feature>
<keyword evidence="8" id="KW-0732">Signal</keyword>
<dbReference type="Proteomes" id="UP000265427">
    <property type="component" value="Unassembled WGS sequence"/>
</dbReference>
<comment type="similarity">
    <text evidence="6">Belongs to the polysaccharide monooxygenase AA13 family.</text>
</comment>
<keyword evidence="5" id="KW-0325">Glycoprotein</keyword>
<dbReference type="Pfam" id="PF03067">
    <property type="entry name" value="LPMO_10"/>
    <property type="match status" value="1"/>
</dbReference>
<evidence type="ECO:0000256" key="8">
    <source>
        <dbReference type="SAM" id="SignalP"/>
    </source>
</evidence>
<feature type="domain" description="Chitin-binding type-4" evidence="9">
    <location>
        <begin position="92"/>
        <end position="212"/>
    </location>
</feature>
<evidence type="ECO:0000256" key="6">
    <source>
        <dbReference type="ARBA" id="ARBA00034311"/>
    </source>
</evidence>
<organism evidence="10 12">
    <name type="scientific">Aphanomyces astaci</name>
    <name type="common">Crayfish plague agent</name>
    <dbReference type="NCBI Taxonomy" id="112090"/>
    <lineage>
        <taxon>Eukaryota</taxon>
        <taxon>Sar</taxon>
        <taxon>Stramenopiles</taxon>
        <taxon>Oomycota</taxon>
        <taxon>Saprolegniomycetes</taxon>
        <taxon>Saprolegniales</taxon>
        <taxon>Verrucalvaceae</taxon>
        <taxon>Aphanomyces</taxon>
    </lineage>
</organism>
<evidence type="ECO:0000259" key="9">
    <source>
        <dbReference type="Pfam" id="PF03067"/>
    </source>
</evidence>
<feature type="signal peptide" evidence="8">
    <location>
        <begin position="1"/>
        <end position="19"/>
    </location>
</feature>
<gene>
    <name evidence="11" type="ORF">DYB28_001148</name>
    <name evidence="10" type="ORF">DYB36_002820</name>
</gene>
<evidence type="ECO:0000256" key="1">
    <source>
        <dbReference type="ARBA" id="ARBA00001973"/>
    </source>
</evidence>
<protein>
    <recommendedName>
        <fullName evidence="9">Chitin-binding type-4 domain-containing protein</fullName>
    </recommendedName>
</protein>
<dbReference type="PANTHER" id="PTHR36575:SF2">
    <property type="entry name" value="CHITIN-BINDING TYPE-4 DOMAIN-CONTAINING PROTEIN-RELATED"/>
    <property type="match status" value="1"/>
</dbReference>
<evidence type="ECO:0000313" key="10">
    <source>
        <dbReference type="EMBL" id="RHY00995.1"/>
    </source>
</evidence>
<evidence type="ECO:0000256" key="4">
    <source>
        <dbReference type="ARBA" id="ARBA00023157"/>
    </source>
</evidence>
<dbReference type="PANTHER" id="PTHR36575">
    <property type="entry name" value="BINDING PROTEIN, PUTATIVE (AFU_ORTHOLOGUE AFUA_1G14430)-RELATED"/>
    <property type="match status" value="1"/>
</dbReference>
<dbReference type="Proteomes" id="UP000275652">
    <property type="component" value="Unassembled WGS sequence"/>
</dbReference>
<evidence type="ECO:0000256" key="7">
    <source>
        <dbReference type="SAM" id="MobiDB-lite"/>
    </source>
</evidence>
<dbReference type="EMBL" id="QUSZ01008063">
    <property type="protein sequence ID" value="RHY00995.1"/>
    <property type="molecule type" value="Genomic_DNA"/>
</dbReference>
<dbReference type="InterPro" id="IPR004302">
    <property type="entry name" value="Cellulose/chitin-bd_N"/>
</dbReference>
<evidence type="ECO:0000256" key="3">
    <source>
        <dbReference type="ARBA" id="ARBA00023008"/>
    </source>
</evidence>
<comment type="cofactor">
    <cofactor evidence="1">
        <name>Cu(2+)</name>
        <dbReference type="ChEBI" id="CHEBI:29036"/>
    </cofactor>
</comment>
<comment type="caution">
    <text evidence="10">The sequence shown here is derived from an EMBL/GenBank/DDBJ whole genome shotgun (WGS) entry which is preliminary data.</text>
</comment>
<proteinExistence type="inferred from homology"/>
<evidence type="ECO:0000256" key="2">
    <source>
        <dbReference type="ARBA" id="ARBA00022723"/>
    </source>
</evidence>
<evidence type="ECO:0000313" key="13">
    <source>
        <dbReference type="Proteomes" id="UP000275652"/>
    </source>
</evidence>
<dbReference type="AlphaFoldDB" id="A0A397A3M4"/>
<sequence length="327" mass="34315">MKTALCLVALATLASDVLGHGRLLKPPHRGYIGRLPGYQFVPINYSDNGLSAGGIGATKDGLHGVCGDPYTDKVPRPHENGGLYGTFATETSRAIGACYSPGSTVDVTVQVTANHMGYFEFGLCKLNKKDDVETETCFQTLAQPTGETRWPVPAGNLDFTIKNVLPKDVTCEGDAHCVLRWHYIGGNNWNGAATNPNAGVWGQEHFWNCADIYISNTCGAAPLPTSAVPVTTQATVAPTTAAPVSTVAPVTTKGTTTVAPVTAAPTTAAPATTKATTLAPATPAPTSAAPGDKCQGNRNTCYWPEARQTVPYAQSDCALFPTFVWCP</sequence>
<reference evidence="11 13" key="1">
    <citation type="journal article" date="2018" name="J. Invertebr. Pathol.">
        <title>New genotyping method for the causative agent of crayfish plague (Aphanomyces astaci) based on whole genome data.</title>
        <authorList>
            <person name="Minardi D."/>
            <person name="Studholme D.J."/>
            <person name="van der Giezen M."/>
            <person name="Pretto T."/>
            <person name="Oidtmann B."/>
        </authorList>
    </citation>
    <scope>NUCLEOTIDE SEQUENCE [LARGE SCALE GENOMIC DNA]</scope>
    <source>
        <strain evidence="11 13">KB13</strain>
    </source>
</reference>
<dbReference type="GO" id="GO:0046872">
    <property type="term" value="F:metal ion binding"/>
    <property type="evidence" value="ECO:0007669"/>
    <property type="project" value="UniProtKB-KW"/>
</dbReference>
<dbReference type="VEuPathDB" id="FungiDB:H257_05075"/>
<evidence type="ECO:0000313" key="11">
    <source>
        <dbReference type="EMBL" id="RLO00923.1"/>
    </source>
</evidence>
<name>A0A397A3M4_APHAT</name>
<accession>A0A397A3M4</accession>